<dbReference type="HOGENOM" id="CLU_3075493_0_0_2"/>
<protein>
    <submittedName>
        <fullName evidence="1">Uncharacterized protein</fullName>
    </submittedName>
</protein>
<evidence type="ECO:0000313" key="1">
    <source>
        <dbReference type="EMBL" id="AIC15955.1"/>
    </source>
</evidence>
<evidence type="ECO:0000313" key="2">
    <source>
        <dbReference type="Proteomes" id="UP000027093"/>
    </source>
</evidence>
<accession>A0A060HL81</accession>
<name>A0A060HL81_9ARCH</name>
<dbReference type="EMBL" id="CP007536">
    <property type="protein sequence ID" value="AIC15955.1"/>
    <property type="molecule type" value="Genomic_DNA"/>
</dbReference>
<dbReference type="KEGG" id="nvn:NVIE_1739"/>
<dbReference type="AlphaFoldDB" id="A0A060HL81"/>
<gene>
    <name evidence="1" type="ORF">NVIE_1739</name>
</gene>
<reference evidence="1 2" key="1">
    <citation type="journal article" date="2014" name="Int. J. Syst. Evol. Microbiol.">
        <title>Nitrososphaera viennensis gen. nov., sp. nov., an aerobic and mesophilic, ammonia-oxidizing archaeon from soil and a member of the archaeal phylum Thaumarchaeota.</title>
        <authorList>
            <person name="Stieglmeier M."/>
            <person name="Klingl A."/>
            <person name="Alves R.J."/>
            <person name="Rittmann S.K."/>
            <person name="Melcher M."/>
            <person name="Leisch N."/>
            <person name="Schleper C."/>
        </authorList>
    </citation>
    <scope>NUCLEOTIDE SEQUENCE [LARGE SCALE GENOMIC DNA]</scope>
    <source>
        <strain evidence="1">EN76</strain>
    </source>
</reference>
<dbReference type="Proteomes" id="UP000027093">
    <property type="component" value="Chromosome"/>
</dbReference>
<sequence>MTTAIWVKWDITNSIYLYNTFCSTCAERRPLGTIYCPVCGRKVRTRSFHSKK</sequence>
<proteinExistence type="predicted"/>
<dbReference type="STRING" id="926571.NVIE_1739"/>
<keyword evidence="2" id="KW-1185">Reference proteome</keyword>
<organism evidence="1 2">
    <name type="scientific">Nitrososphaera viennensis EN76</name>
    <dbReference type="NCBI Taxonomy" id="926571"/>
    <lineage>
        <taxon>Archaea</taxon>
        <taxon>Nitrososphaerota</taxon>
        <taxon>Nitrososphaeria</taxon>
        <taxon>Nitrososphaerales</taxon>
        <taxon>Nitrososphaeraceae</taxon>
        <taxon>Nitrososphaera</taxon>
    </lineage>
</organism>